<dbReference type="GO" id="GO:0007157">
    <property type="term" value="P:heterophilic cell-cell adhesion via plasma membrane cell adhesion molecules"/>
    <property type="evidence" value="ECO:0007669"/>
    <property type="project" value="TreeGrafter"/>
</dbReference>
<keyword evidence="4 5" id="KW-1015">Disulfide bond</keyword>
<keyword evidence="6" id="KW-0472">Membrane</keyword>
<dbReference type="Gene3D" id="2.10.25.10">
    <property type="entry name" value="Laminin"/>
    <property type="match status" value="2"/>
</dbReference>
<comment type="caution">
    <text evidence="5">Lacks conserved residue(s) required for the propagation of feature annotation.</text>
</comment>
<evidence type="ECO:0000256" key="1">
    <source>
        <dbReference type="ARBA" id="ARBA00022536"/>
    </source>
</evidence>
<feature type="disulfide bond" evidence="5">
    <location>
        <begin position="338"/>
        <end position="348"/>
    </location>
</feature>
<keyword evidence="6" id="KW-1133">Transmembrane helix</keyword>
<organism evidence="9 10">
    <name type="scientific">Brachionus plicatilis</name>
    <name type="common">Marine rotifer</name>
    <name type="synonym">Brachionus muelleri</name>
    <dbReference type="NCBI Taxonomy" id="10195"/>
    <lineage>
        <taxon>Eukaryota</taxon>
        <taxon>Metazoa</taxon>
        <taxon>Spiralia</taxon>
        <taxon>Gnathifera</taxon>
        <taxon>Rotifera</taxon>
        <taxon>Eurotatoria</taxon>
        <taxon>Monogononta</taxon>
        <taxon>Pseudotrocha</taxon>
        <taxon>Ploima</taxon>
        <taxon>Brachionidae</taxon>
        <taxon>Brachionus</taxon>
    </lineage>
</organism>
<evidence type="ECO:0000256" key="4">
    <source>
        <dbReference type="ARBA" id="ARBA00023157"/>
    </source>
</evidence>
<dbReference type="GO" id="GO:0003743">
    <property type="term" value="F:translation initiation factor activity"/>
    <property type="evidence" value="ECO:0007669"/>
    <property type="project" value="UniProtKB-KW"/>
</dbReference>
<feature type="transmembrane region" description="Helical" evidence="6">
    <location>
        <begin position="473"/>
        <end position="495"/>
    </location>
</feature>
<gene>
    <name evidence="9" type="ORF">BpHYR1_035929</name>
</gene>
<dbReference type="PROSITE" id="PS51212">
    <property type="entry name" value="WSC"/>
    <property type="match status" value="1"/>
</dbReference>
<protein>
    <submittedName>
        <fullName evidence="9">Eukaryotic initiation factor 4A</fullName>
    </submittedName>
</protein>
<dbReference type="AlphaFoldDB" id="A0A3M7QRQ5"/>
<evidence type="ECO:0000259" key="8">
    <source>
        <dbReference type="PROSITE" id="PS51212"/>
    </source>
</evidence>
<dbReference type="SMART" id="SM00321">
    <property type="entry name" value="WSC"/>
    <property type="match status" value="1"/>
</dbReference>
<keyword evidence="3" id="KW-0677">Repeat</keyword>
<dbReference type="PROSITE" id="PS50026">
    <property type="entry name" value="EGF_3"/>
    <property type="match status" value="3"/>
</dbReference>
<dbReference type="OrthoDB" id="5985073at2759"/>
<proteinExistence type="predicted"/>
<evidence type="ECO:0000313" key="10">
    <source>
        <dbReference type="Proteomes" id="UP000276133"/>
    </source>
</evidence>
<dbReference type="PANTHER" id="PTHR24049:SF22">
    <property type="entry name" value="DROSOPHILA CRUMBS HOMOLOG"/>
    <property type="match status" value="1"/>
</dbReference>
<dbReference type="PROSITE" id="PS00022">
    <property type="entry name" value="EGF_1"/>
    <property type="match status" value="3"/>
</dbReference>
<feature type="disulfide bond" evidence="5">
    <location>
        <begin position="405"/>
        <end position="414"/>
    </location>
</feature>
<feature type="disulfide bond" evidence="5">
    <location>
        <begin position="427"/>
        <end position="444"/>
    </location>
</feature>
<dbReference type="Proteomes" id="UP000276133">
    <property type="component" value="Unassembled WGS sequence"/>
</dbReference>
<keyword evidence="9" id="KW-0396">Initiation factor</keyword>
<dbReference type="EMBL" id="REGN01005278">
    <property type="protein sequence ID" value="RNA14002.1"/>
    <property type="molecule type" value="Genomic_DNA"/>
</dbReference>
<dbReference type="InterPro" id="IPR000742">
    <property type="entry name" value="EGF"/>
</dbReference>
<dbReference type="InterPro" id="IPR051022">
    <property type="entry name" value="Notch_Cell-Fate_Det"/>
</dbReference>
<dbReference type="Pfam" id="PF01822">
    <property type="entry name" value="WSC"/>
    <property type="match status" value="1"/>
</dbReference>
<dbReference type="SUPFAM" id="SSF57196">
    <property type="entry name" value="EGF/Laminin"/>
    <property type="match status" value="2"/>
</dbReference>
<evidence type="ECO:0000256" key="3">
    <source>
        <dbReference type="ARBA" id="ARBA00022737"/>
    </source>
</evidence>
<dbReference type="GO" id="GO:0005886">
    <property type="term" value="C:plasma membrane"/>
    <property type="evidence" value="ECO:0007669"/>
    <property type="project" value="TreeGrafter"/>
</dbReference>
<keyword evidence="6" id="KW-0812">Transmembrane</keyword>
<keyword evidence="1 5" id="KW-0245">EGF-like domain</keyword>
<name>A0A3M7QRQ5_BRAPC</name>
<dbReference type="GO" id="GO:0045197">
    <property type="term" value="P:establishment or maintenance of epithelial cell apical/basal polarity"/>
    <property type="evidence" value="ECO:0007669"/>
    <property type="project" value="TreeGrafter"/>
</dbReference>
<dbReference type="InterPro" id="IPR002889">
    <property type="entry name" value="WSC_carb-bd"/>
</dbReference>
<keyword evidence="9" id="KW-0648">Protein biosynthesis</keyword>
<sequence>MFNDCFSSMSSLELVSSCIFLFFLNMQKIVKNLPIILFLSNIIVCHSNYLPRYSYVGCFRDSSLNPDLNKLCISFCASKLTRYAGLQSGDQCHCDNKYGNYGYISFAGCIEKCTGNYNQICGGRFFNSIYVIIPKVLSTVTKTTSNGSKTVSSRFGKTHKSNSIPIYSSAEPDTIQLSKKNIELNYSTLYWKNENIKYFDFTFSKITPTKAVTKEIASLNFLDVEKKTMNWKTCPNEAFKNSLFKVQLEYVGEQIIILDFPQKKIKKIPVNGKGILNFWKIFNTTGKFDLLAYSSNQSFKKMCQIKVLAYSNSKSVINLNNNEYMSSILTSNIDLTDCLNNCSNNGICKVNSDSTFGCSCFEDFAGMDCRQDTRPCSSAIQCLNNATCIELNSTDLSGFNFKCNCSKNFFGTRCQNLKKDLCSNKTCSKNGHCVYKADQDEIECKCFKLYSGANCEIESDEAKSIKATIKTSMIIAIIIISLTYLIFICVDLATLSKK</sequence>
<evidence type="ECO:0000313" key="9">
    <source>
        <dbReference type="EMBL" id="RNA14002.1"/>
    </source>
</evidence>
<feature type="disulfide bond" evidence="5">
    <location>
        <begin position="446"/>
        <end position="455"/>
    </location>
</feature>
<evidence type="ECO:0000259" key="7">
    <source>
        <dbReference type="PROSITE" id="PS50026"/>
    </source>
</evidence>
<dbReference type="GO" id="GO:0032991">
    <property type="term" value="C:protein-containing complex"/>
    <property type="evidence" value="ECO:0007669"/>
    <property type="project" value="TreeGrafter"/>
</dbReference>
<feature type="disulfide bond" evidence="5">
    <location>
        <begin position="360"/>
        <end position="369"/>
    </location>
</feature>
<feature type="domain" description="EGF-like" evidence="7">
    <location>
        <begin position="334"/>
        <end position="370"/>
    </location>
</feature>
<evidence type="ECO:0000256" key="5">
    <source>
        <dbReference type="PROSITE-ProRule" id="PRU00076"/>
    </source>
</evidence>
<dbReference type="PANTHER" id="PTHR24049">
    <property type="entry name" value="CRUMBS FAMILY MEMBER"/>
    <property type="match status" value="1"/>
</dbReference>
<evidence type="ECO:0000256" key="2">
    <source>
        <dbReference type="ARBA" id="ARBA00022729"/>
    </source>
</evidence>
<keyword evidence="2" id="KW-0732">Signal</keyword>
<feature type="domain" description="WSC" evidence="8">
    <location>
        <begin position="39"/>
        <end position="133"/>
    </location>
</feature>
<feature type="domain" description="EGF-like" evidence="7">
    <location>
        <begin position="418"/>
        <end position="456"/>
    </location>
</feature>
<evidence type="ECO:0000256" key="6">
    <source>
        <dbReference type="SAM" id="Phobius"/>
    </source>
</evidence>
<feature type="domain" description="EGF-like" evidence="7">
    <location>
        <begin position="372"/>
        <end position="415"/>
    </location>
</feature>
<keyword evidence="10" id="KW-1185">Reference proteome</keyword>
<reference evidence="9 10" key="1">
    <citation type="journal article" date="2018" name="Sci. Rep.">
        <title>Genomic signatures of local adaptation to the degree of environmental predictability in rotifers.</title>
        <authorList>
            <person name="Franch-Gras L."/>
            <person name="Hahn C."/>
            <person name="Garcia-Roger E.M."/>
            <person name="Carmona M.J."/>
            <person name="Serra M."/>
            <person name="Gomez A."/>
        </authorList>
    </citation>
    <scope>NUCLEOTIDE SEQUENCE [LARGE SCALE GENOMIC DNA]</scope>
    <source>
        <strain evidence="9">HYR1</strain>
    </source>
</reference>
<accession>A0A3M7QRQ5</accession>
<dbReference type="SMART" id="SM00181">
    <property type="entry name" value="EGF"/>
    <property type="match status" value="3"/>
</dbReference>
<comment type="caution">
    <text evidence="9">The sequence shown here is derived from an EMBL/GenBank/DDBJ whole genome shotgun (WGS) entry which is preliminary data.</text>
</comment>